<keyword evidence="5" id="KW-0812">Transmembrane</keyword>
<dbReference type="Pfam" id="PF25293">
    <property type="entry name" value="Beta-prop_EMC1_N"/>
    <property type="match status" value="1"/>
</dbReference>
<evidence type="ECO:0000256" key="3">
    <source>
        <dbReference type="ARBA" id="ARBA00011276"/>
    </source>
</evidence>
<accession>A0A8H3TPI5</accession>
<evidence type="ECO:0000313" key="14">
    <source>
        <dbReference type="EMBL" id="GHJ84629.1"/>
    </source>
</evidence>
<reference evidence="14" key="1">
    <citation type="submission" date="2020-07" db="EMBL/GenBank/DDBJ databases">
        <title>Draft Genome Sequence of a Deep-Sea Yeast, Naganishia (Cryptococcus) liquefaciens strain N6.</title>
        <authorList>
            <person name="Han Y.W."/>
            <person name="Kajitani R."/>
            <person name="Morimoto H."/>
            <person name="Parhat M."/>
            <person name="Tsubouchi H."/>
            <person name="Bakenova O."/>
            <person name="Ogata M."/>
            <person name="Argunhan B."/>
            <person name="Aoki R."/>
            <person name="Kajiwara S."/>
            <person name="Itoh T."/>
            <person name="Iwasaki H."/>
        </authorList>
    </citation>
    <scope>NUCLEOTIDE SEQUENCE</scope>
    <source>
        <strain evidence="14">N6</strain>
    </source>
</reference>
<evidence type="ECO:0000259" key="13">
    <source>
        <dbReference type="Pfam" id="PF25293"/>
    </source>
</evidence>
<keyword evidence="15" id="KW-1185">Reference proteome</keyword>
<dbReference type="InterPro" id="IPR015943">
    <property type="entry name" value="WD40/YVTN_repeat-like_dom_sf"/>
</dbReference>
<proteinExistence type="inferred from homology"/>
<dbReference type="Pfam" id="PF07774">
    <property type="entry name" value="EMC1_C"/>
    <property type="match status" value="1"/>
</dbReference>
<dbReference type="InterPro" id="IPR011678">
    <property type="entry name" value="EMC1_C"/>
</dbReference>
<name>A0A8H3TPI5_9TREE</name>
<evidence type="ECO:0000256" key="9">
    <source>
        <dbReference type="ARBA" id="ARBA00023136"/>
    </source>
</evidence>
<keyword evidence="8" id="KW-1133">Transmembrane helix</keyword>
<evidence type="ECO:0000313" key="15">
    <source>
        <dbReference type="Proteomes" id="UP000620104"/>
    </source>
</evidence>
<evidence type="ECO:0000256" key="7">
    <source>
        <dbReference type="ARBA" id="ARBA00022824"/>
    </source>
</evidence>
<keyword evidence="7" id="KW-0256">Endoplasmic reticulum</keyword>
<dbReference type="InterPro" id="IPR058545">
    <property type="entry name" value="Beta-prop_EMC1_1st"/>
</dbReference>
<dbReference type="InterPro" id="IPR026895">
    <property type="entry name" value="EMC1"/>
</dbReference>
<evidence type="ECO:0000256" key="2">
    <source>
        <dbReference type="ARBA" id="ARBA00007904"/>
    </source>
</evidence>
<comment type="similarity">
    <text evidence="2">Belongs to the EMC1 family.</text>
</comment>
<feature type="chain" id="PRO_5034884240" description="ER membrane protein complex subunit 1" evidence="11">
    <location>
        <begin position="21"/>
        <end position="997"/>
    </location>
</feature>
<gene>
    <name evidence="14" type="ORF">NliqN6_1031</name>
</gene>
<evidence type="ECO:0000256" key="1">
    <source>
        <dbReference type="ARBA" id="ARBA00004115"/>
    </source>
</evidence>
<dbReference type="Gene3D" id="2.130.10.10">
    <property type="entry name" value="YVTN repeat-like/Quinoprotein amine dehydrogenase"/>
    <property type="match status" value="1"/>
</dbReference>
<dbReference type="InterPro" id="IPR011047">
    <property type="entry name" value="Quinoprotein_ADH-like_sf"/>
</dbReference>
<evidence type="ECO:0000259" key="12">
    <source>
        <dbReference type="Pfam" id="PF07774"/>
    </source>
</evidence>
<dbReference type="GO" id="GO:0072546">
    <property type="term" value="C:EMC complex"/>
    <property type="evidence" value="ECO:0007669"/>
    <property type="project" value="InterPro"/>
</dbReference>
<keyword evidence="6 11" id="KW-0732">Signal</keyword>
<comment type="subcellular location">
    <subcellularLocation>
        <location evidence="1">Endoplasmic reticulum membrane</location>
        <topology evidence="1">Single-pass type I membrane protein</topology>
    </subcellularLocation>
</comment>
<evidence type="ECO:0000256" key="11">
    <source>
        <dbReference type="SAM" id="SignalP"/>
    </source>
</evidence>
<feature type="signal peptide" evidence="11">
    <location>
        <begin position="1"/>
        <end position="20"/>
    </location>
</feature>
<protein>
    <recommendedName>
        <fullName evidence="4">ER membrane protein complex subunit 1</fullName>
    </recommendedName>
</protein>
<feature type="domain" description="ER membrane protein complex subunit 1 C-terminal" evidence="12">
    <location>
        <begin position="784"/>
        <end position="996"/>
    </location>
</feature>
<dbReference type="Proteomes" id="UP000620104">
    <property type="component" value="Unassembled WGS sequence"/>
</dbReference>
<sequence length="997" mass="110406">MRLALFTIVVWLVQLYQASAIQQSLAGVVDWHKALIGVPRLDLQPSFQRIPALNGSDATQDVIVTATDLNVLAILDPADGTIIWRQKFETEDALVALQVAYDVILTISGLSHEKIRCFSSQTGHLLWETVADSGHAPRQLYQPASLGTAIALADGNSRSSDFYVLTDGRKVQRLARGTGQARWTWESEVAGSTLTLTQLSVTTDTVHVVAVTSSFASPTLSYISLFGEDGSPRPSTPEITHIPASSIQDFERVVIVRDVRRSDSPVSISWLSRDRSSLQSVSLSKDGEITQQRVIPRSKDLKGSFDPELGYVALKDVGLSNRGYFLALLPNDAADLIKWTATELKAVFHFEEGDLASRTHSLWGGFEGAKEEESWIIRLFWSHSLQLANINTYNIDHSEGYVYTGGTFQYKDHEHGVILAAACRMSTHYPIIDRYSIVLTTSTGAIQLWDQETIAWTREEGLSSIQETRFVELPERKLEVAKRFTAGTYRQALSSMPLTEETLYRDQFGFQQLVVAFTAAGKLYAMDSAHGTIVWSTLLGLSGGVRGELELVGMWNVRAFTETGNPVISVVAVRTRREIETIAFHVDAFTGAIVRDDKSAKPLIPGMAGKVLFSGKPVHAFPLPIEHCKTHIRAVAVVDQSQRVHFFPFCKKIQSAFANMTSDLFFASFQSHPDVLTGFAFSKPEVGSAGKVSATWQISLQPQERVSQQAILQSGPVASYGRVLGDRSTLYKYLNPHLIAYSTVFTDGTGQATVNVVDSVSGTIIYQTLIENVDTSRGVPLILAENWLTFAYTENASLEKGTAGHRLVSLEFFEGEKEDDRRDSLSVSGFEDIKVKAVFRTFILTNGVKALAVTTSRYGITYKDLIYLNDLDQVVSIPRRLLDPRRPDVPSQRDKEEMLIPYDPLLANDPRRTLSHSYDIYGIKKIVTSPALLESTTLLFGYGLDLFGTRLTPSGTFDILSDAFNKPQLLLTITGLTVGIIFAKPALERKMLKSRWY</sequence>
<evidence type="ECO:0000256" key="5">
    <source>
        <dbReference type="ARBA" id="ARBA00022692"/>
    </source>
</evidence>
<evidence type="ECO:0000256" key="10">
    <source>
        <dbReference type="ARBA" id="ARBA00023180"/>
    </source>
</evidence>
<organism evidence="14 15">
    <name type="scientific">Naganishia liquefaciens</name>
    <dbReference type="NCBI Taxonomy" id="104408"/>
    <lineage>
        <taxon>Eukaryota</taxon>
        <taxon>Fungi</taxon>
        <taxon>Dikarya</taxon>
        <taxon>Basidiomycota</taxon>
        <taxon>Agaricomycotina</taxon>
        <taxon>Tremellomycetes</taxon>
        <taxon>Filobasidiales</taxon>
        <taxon>Filobasidiaceae</taxon>
        <taxon>Naganishia</taxon>
    </lineage>
</organism>
<dbReference type="EMBL" id="BLZA01000009">
    <property type="protein sequence ID" value="GHJ84629.1"/>
    <property type="molecule type" value="Genomic_DNA"/>
</dbReference>
<evidence type="ECO:0000256" key="8">
    <source>
        <dbReference type="ARBA" id="ARBA00022989"/>
    </source>
</evidence>
<comment type="subunit">
    <text evidence="3">Component of the ER membrane protein complex (EMC).</text>
</comment>
<evidence type="ECO:0000256" key="4">
    <source>
        <dbReference type="ARBA" id="ARBA00020824"/>
    </source>
</evidence>
<feature type="domain" description="EMC1 first beta-propeller" evidence="13">
    <location>
        <begin position="26"/>
        <end position="460"/>
    </location>
</feature>
<dbReference type="OrthoDB" id="28092at2759"/>
<comment type="caution">
    <text evidence="14">The sequence shown here is derived from an EMBL/GenBank/DDBJ whole genome shotgun (WGS) entry which is preliminary data.</text>
</comment>
<dbReference type="AlphaFoldDB" id="A0A8H3TPI5"/>
<evidence type="ECO:0000256" key="6">
    <source>
        <dbReference type="ARBA" id="ARBA00022729"/>
    </source>
</evidence>
<dbReference type="PANTHER" id="PTHR21573:SF0">
    <property type="entry name" value="ER MEMBRANE PROTEIN COMPLEX SUBUNIT 1"/>
    <property type="match status" value="1"/>
</dbReference>
<dbReference type="SUPFAM" id="SSF50998">
    <property type="entry name" value="Quinoprotein alcohol dehydrogenase-like"/>
    <property type="match status" value="1"/>
</dbReference>
<dbReference type="GO" id="GO:0034975">
    <property type="term" value="P:protein folding in endoplasmic reticulum"/>
    <property type="evidence" value="ECO:0007669"/>
    <property type="project" value="TreeGrafter"/>
</dbReference>
<dbReference type="PANTHER" id="PTHR21573">
    <property type="entry name" value="ER MEMBRANE PROTEIN COMPLEX SUBUNIT 1"/>
    <property type="match status" value="1"/>
</dbReference>
<keyword evidence="9" id="KW-0472">Membrane</keyword>
<keyword evidence="10" id="KW-0325">Glycoprotein</keyword>